<accession>A0A414NGW3</accession>
<protein>
    <submittedName>
        <fullName evidence="1">Uncharacterized protein</fullName>
    </submittedName>
</protein>
<reference evidence="1 2" key="1">
    <citation type="submission" date="2018-08" db="EMBL/GenBank/DDBJ databases">
        <title>A genome reference for cultivated species of the human gut microbiota.</title>
        <authorList>
            <person name="Zou Y."/>
            <person name="Xue W."/>
            <person name="Luo G."/>
        </authorList>
    </citation>
    <scope>NUCLEOTIDE SEQUENCE [LARGE SCALE GENOMIC DNA]</scope>
    <source>
        <strain evidence="1 2">AM25-33</strain>
    </source>
</reference>
<gene>
    <name evidence="1" type="ORF">DW682_04710</name>
</gene>
<evidence type="ECO:0000313" key="2">
    <source>
        <dbReference type="Proteomes" id="UP000283983"/>
    </source>
</evidence>
<keyword evidence="2" id="KW-1185">Reference proteome</keyword>
<organism evidence="1 2">
    <name type="scientific">Collinsella intestinalis</name>
    <dbReference type="NCBI Taxonomy" id="147207"/>
    <lineage>
        <taxon>Bacteria</taxon>
        <taxon>Bacillati</taxon>
        <taxon>Actinomycetota</taxon>
        <taxon>Coriobacteriia</taxon>
        <taxon>Coriobacteriales</taxon>
        <taxon>Coriobacteriaceae</taxon>
        <taxon>Collinsella</taxon>
    </lineage>
</organism>
<proteinExistence type="predicted"/>
<name>A0A414NGW3_9ACTN</name>
<sequence>MDARQEKEALEKAERLNAAYKTLLKAAGIDTARKLADVLGLSRTNNDASTFLNNPVKMKNKHLLALFEYVVKLNPQGEQAEDIEAAFEAIDIVEEGKDSEQVLTETKRALDRANNRKRVLRAVASLDEGGLDTLCKVAMALLAERGNPNPDAQEAQRVAREAQFIAEMAKSK</sequence>
<dbReference type="Proteomes" id="UP000283983">
    <property type="component" value="Unassembled WGS sequence"/>
</dbReference>
<dbReference type="EMBL" id="QSLJ01000001">
    <property type="protein sequence ID" value="RHF38977.1"/>
    <property type="molecule type" value="Genomic_DNA"/>
</dbReference>
<dbReference type="RefSeq" id="WP_118103547.1">
    <property type="nucleotide sequence ID" value="NZ_CABJEU010000001.1"/>
</dbReference>
<comment type="caution">
    <text evidence="1">The sequence shown here is derived from an EMBL/GenBank/DDBJ whole genome shotgun (WGS) entry which is preliminary data.</text>
</comment>
<evidence type="ECO:0000313" key="1">
    <source>
        <dbReference type="EMBL" id="RHF38977.1"/>
    </source>
</evidence>
<dbReference type="InParanoid" id="A0A414NGW3"/>
<dbReference type="AlphaFoldDB" id="A0A414NGW3"/>